<keyword evidence="2" id="KW-1185">Reference proteome</keyword>
<accession>A0ABS9QUL8</accession>
<dbReference type="Proteomes" id="UP000829384">
    <property type="component" value="Unassembled WGS sequence"/>
</dbReference>
<dbReference type="RefSeq" id="WP_240130708.1">
    <property type="nucleotide sequence ID" value="NZ_JACSDI010000004.1"/>
</dbReference>
<name>A0ABS9QUL8_9GAMM</name>
<protein>
    <submittedName>
        <fullName evidence="1">Uncharacterized protein</fullName>
    </submittedName>
</protein>
<evidence type="ECO:0000313" key="1">
    <source>
        <dbReference type="EMBL" id="MCG9964041.1"/>
    </source>
</evidence>
<sequence length="65" mass="6503">MALSSGSLEEKIISELQAQGFTTDGTHAFAGKMAAAIAKAVIDEITANADVVVTAGSSAGTYKVS</sequence>
<organism evidence="1 2">
    <name type="scientific">Shewanella cutis</name>
    <dbReference type="NCBI Taxonomy" id="2766780"/>
    <lineage>
        <taxon>Bacteria</taxon>
        <taxon>Pseudomonadati</taxon>
        <taxon>Pseudomonadota</taxon>
        <taxon>Gammaproteobacteria</taxon>
        <taxon>Alteromonadales</taxon>
        <taxon>Shewanellaceae</taxon>
        <taxon>Shewanella</taxon>
    </lineage>
</organism>
<dbReference type="EMBL" id="JACSDI010000004">
    <property type="protein sequence ID" value="MCG9964041.1"/>
    <property type="molecule type" value="Genomic_DNA"/>
</dbReference>
<reference evidence="1 2" key="1">
    <citation type="submission" date="2020-08" db="EMBL/GenBank/DDBJ databases">
        <title>Whole genome sequence of Shewanella sp strain PS-2.</title>
        <authorList>
            <person name="Das S.K."/>
        </authorList>
    </citation>
    <scope>NUCLEOTIDE SEQUENCE [LARGE SCALE GENOMIC DNA]</scope>
    <source>
        <strain evidence="1 2">PS-2</strain>
    </source>
</reference>
<gene>
    <name evidence="1" type="ORF">H9J30_08965</name>
</gene>
<proteinExistence type="predicted"/>
<evidence type="ECO:0000313" key="2">
    <source>
        <dbReference type="Proteomes" id="UP000829384"/>
    </source>
</evidence>
<comment type="caution">
    <text evidence="1">The sequence shown here is derived from an EMBL/GenBank/DDBJ whole genome shotgun (WGS) entry which is preliminary data.</text>
</comment>